<dbReference type="InterPro" id="IPR010982">
    <property type="entry name" value="Lambda_DNA-bd_dom_sf"/>
</dbReference>
<name>A0A7W6JDP4_9CAUL</name>
<evidence type="ECO:0000313" key="1">
    <source>
        <dbReference type="EMBL" id="MBB4083196.1"/>
    </source>
</evidence>
<dbReference type="AlphaFoldDB" id="A0A7W6JDP4"/>
<organism evidence="1 2">
    <name type="scientific">Brevundimonas lenta</name>
    <dbReference type="NCBI Taxonomy" id="424796"/>
    <lineage>
        <taxon>Bacteria</taxon>
        <taxon>Pseudomonadati</taxon>
        <taxon>Pseudomonadota</taxon>
        <taxon>Alphaproteobacteria</taxon>
        <taxon>Caulobacterales</taxon>
        <taxon>Caulobacteraceae</taxon>
        <taxon>Brevundimonas</taxon>
    </lineage>
</organism>
<proteinExistence type="predicted"/>
<comment type="caution">
    <text evidence="1">The sequence shown here is derived from an EMBL/GenBank/DDBJ whole genome shotgun (WGS) entry which is preliminary data.</text>
</comment>
<protein>
    <submittedName>
        <fullName evidence="1">Transcriptional regulator with XRE-family HTH domain</fullName>
    </submittedName>
</protein>
<dbReference type="Proteomes" id="UP000529946">
    <property type="component" value="Unassembled WGS sequence"/>
</dbReference>
<dbReference type="CDD" id="cd00093">
    <property type="entry name" value="HTH_XRE"/>
    <property type="match status" value="1"/>
</dbReference>
<dbReference type="RefSeq" id="WP_221212313.1">
    <property type="nucleotide sequence ID" value="NZ_BAAAER010000001.1"/>
</dbReference>
<dbReference type="InterPro" id="IPR001387">
    <property type="entry name" value="Cro/C1-type_HTH"/>
</dbReference>
<dbReference type="GO" id="GO:0003677">
    <property type="term" value="F:DNA binding"/>
    <property type="evidence" value="ECO:0007669"/>
    <property type="project" value="InterPro"/>
</dbReference>
<sequence>MDARHTPSTNAVLSSSLRLIRSHRRMRSIDVAQAMNMALRSYEHFESGAGRINIERIHRFAEVTNSDPHGILAALALGSPAFALRCADNKLATILAVALQEFDEEAGDAITDLDARPIINTFTRMFRDLADQSVKRDAEADAWLEQRRSRLLAPDREDSGTNNGG</sequence>
<reference evidence="1 2" key="1">
    <citation type="submission" date="2020-08" db="EMBL/GenBank/DDBJ databases">
        <title>Genomic Encyclopedia of Type Strains, Phase IV (KMG-IV): sequencing the most valuable type-strain genomes for metagenomic binning, comparative biology and taxonomic classification.</title>
        <authorList>
            <person name="Goeker M."/>
        </authorList>
    </citation>
    <scope>NUCLEOTIDE SEQUENCE [LARGE SCALE GENOMIC DNA]</scope>
    <source>
        <strain evidence="1 2">DSM 23960</strain>
    </source>
</reference>
<keyword evidence="2" id="KW-1185">Reference proteome</keyword>
<evidence type="ECO:0000313" key="2">
    <source>
        <dbReference type="Proteomes" id="UP000529946"/>
    </source>
</evidence>
<dbReference type="SUPFAM" id="SSF47413">
    <property type="entry name" value="lambda repressor-like DNA-binding domains"/>
    <property type="match status" value="1"/>
</dbReference>
<accession>A0A7W6JDP4</accession>
<dbReference type="EMBL" id="JACIDM010000002">
    <property type="protein sequence ID" value="MBB4083196.1"/>
    <property type="molecule type" value="Genomic_DNA"/>
</dbReference>
<gene>
    <name evidence="1" type="ORF">GGR12_002062</name>
</gene>